<dbReference type="GeneID" id="28975188"/>
<name>A0A0N8PZS0_RHOGW</name>
<reference evidence="2 3" key="1">
    <citation type="journal article" date="2015" name="Front. Microbiol.">
        <title>Genome sequence of the plant growth promoting endophytic yeast Rhodotorula graminis WP1.</title>
        <authorList>
            <person name="Firrincieli A."/>
            <person name="Otillar R."/>
            <person name="Salamov A."/>
            <person name="Schmutz J."/>
            <person name="Khan Z."/>
            <person name="Redman R.S."/>
            <person name="Fleck N.D."/>
            <person name="Lindquist E."/>
            <person name="Grigoriev I.V."/>
            <person name="Doty S.L."/>
        </authorList>
    </citation>
    <scope>NUCLEOTIDE SEQUENCE [LARGE SCALE GENOMIC DNA]</scope>
    <source>
        <strain evidence="2 3">WP1</strain>
    </source>
</reference>
<dbReference type="OrthoDB" id="5582146at2759"/>
<proteinExistence type="predicted"/>
<gene>
    <name evidence="2" type="ORF">RHOBADRAFT_46196</name>
</gene>
<dbReference type="AlphaFoldDB" id="A0A0N8PZS0"/>
<accession>A0A0N8PZS0</accession>
<evidence type="ECO:0000256" key="1">
    <source>
        <dbReference type="SAM" id="MobiDB-lite"/>
    </source>
</evidence>
<dbReference type="STRING" id="578459.A0A0N8PZS0"/>
<sequence>MASLADLVPLLHAQPDPYAPLFDDRLLISLTVALASDHPSLVLRVGSATPDDPRGRSTRHELVRRVADEVAWICAFAFALSSHRVSCSPKLSSSAFLKSLFAPPPPPSASAVDPDVLSPSPSRKDSFASRVSFDGSQQRRAPRRSLTGPLEVSVARANHDADPRKARSPSRVRRTALPFPSLSPSHDPRSHH</sequence>
<dbReference type="RefSeq" id="XP_018269150.1">
    <property type="nucleotide sequence ID" value="XM_018414740.1"/>
</dbReference>
<dbReference type="EMBL" id="KQ474084">
    <property type="protein sequence ID" value="KPV73101.1"/>
    <property type="molecule type" value="Genomic_DNA"/>
</dbReference>
<feature type="region of interest" description="Disordered" evidence="1">
    <location>
        <begin position="107"/>
        <end position="192"/>
    </location>
</feature>
<keyword evidence="3" id="KW-1185">Reference proteome</keyword>
<organism evidence="2 3">
    <name type="scientific">Rhodotorula graminis (strain WP1)</name>
    <dbReference type="NCBI Taxonomy" id="578459"/>
    <lineage>
        <taxon>Eukaryota</taxon>
        <taxon>Fungi</taxon>
        <taxon>Dikarya</taxon>
        <taxon>Basidiomycota</taxon>
        <taxon>Pucciniomycotina</taxon>
        <taxon>Microbotryomycetes</taxon>
        <taxon>Sporidiobolales</taxon>
        <taxon>Sporidiobolaceae</taxon>
        <taxon>Rhodotorula</taxon>
    </lineage>
</organism>
<evidence type="ECO:0000313" key="3">
    <source>
        <dbReference type="Proteomes" id="UP000053890"/>
    </source>
</evidence>
<dbReference type="Proteomes" id="UP000053890">
    <property type="component" value="Unassembled WGS sequence"/>
</dbReference>
<evidence type="ECO:0000313" key="2">
    <source>
        <dbReference type="EMBL" id="KPV73101.1"/>
    </source>
</evidence>
<protein>
    <submittedName>
        <fullName evidence="2">Uncharacterized protein</fullName>
    </submittedName>
</protein>